<feature type="signal peptide" evidence="1">
    <location>
        <begin position="1"/>
        <end position="19"/>
    </location>
</feature>
<dbReference type="EMBL" id="BMED01000001">
    <property type="protein sequence ID" value="GGC64686.1"/>
    <property type="molecule type" value="Genomic_DNA"/>
</dbReference>
<accession>A0A916XCX6</accession>
<name>A0A916XCX6_9BURK</name>
<keyword evidence="3" id="KW-1185">Reference proteome</keyword>
<reference evidence="2" key="2">
    <citation type="submission" date="2020-09" db="EMBL/GenBank/DDBJ databases">
        <authorList>
            <person name="Sun Q."/>
            <person name="Zhou Y."/>
        </authorList>
    </citation>
    <scope>NUCLEOTIDE SEQUENCE</scope>
    <source>
        <strain evidence="2">CGMCC 1.10998</strain>
    </source>
</reference>
<dbReference type="AlphaFoldDB" id="A0A916XCX6"/>
<evidence type="ECO:0000313" key="2">
    <source>
        <dbReference type="EMBL" id="GGC64686.1"/>
    </source>
</evidence>
<gene>
    <name evidence="2" type="ORF">GCM10011396_09630</name>
</gene>
<feature type="chain" id="PRO_5037892947" evidence="1">
    <location>
        <begin position="20"/>
        <end position="164"/>
    </location>
</feature>
<sequence>MNFKFVSAALMFASSIASAAVLPAQAQLPDWATKQLDSLSKQESVELNARINPFVWRGDFDGSGKGDLAVLVKDSKTGKEGIAFLFHGKTKPVIVGAGHAIGNGGDDFSWLELWYVEDKGTLQHSYHAKSVKLKGDGIIVAKEGSASALIYLKAGKASWQQQGD</sequence>
<dbReference type="RefSeq" id="WP_188564807.1">
    <property type="nucleotide sequence ID" value="NZ_BMED01000001.1"/>
</dbReference>
<proteinExistence type="predicted"/>
<protein>
    <submittedName>
        <fullName evidence="2">Uncharacterized protein</fullName>
    </submittedName>
</protein>
<keyword evidence="1" id="KW-0732">Signal</keyword>
<dbReference type="Proteomes" id="UP000637423">
    <property type="component" value="Unassembled WGS sequence"/>
</dbReference>
<comment type="caution">
    <text evidence="2">The sequence shown here is derived from an EMBL/GenBank/DDBJ whole genome shotgun (WGS) entry which is preliminary data.</text>
</comment>
<evidence type="ECO:0000256" key="1">
    <source>
        <dbReference type="SAM" id="SignalP"/>
    </source>
</evidence>
<evidence type="ECO:0000313" key="3">
    <source>
        <dbReference type="Proteomes" id="UP000637423"/>
    </source>
</evidence>
<reference evidence="2" key="1">
    <citation type="journal article" date="2014" name="Int. J. Syst. Evol. Microbiol.">
        <title>Complete genome sequence of Corynebacterium casei LMG S-19264T (=DSM 44701T), isolated from a smear-ripened cheese.</title>
        <authorList>
            <consortium name="US DOE Joint Genome Institute (JGI-PGF)"/>
            <person name="Walter F."/>
            <person name="Albersmeier A."/>
            <person name="Kalinowski J."/>
            <person name="Ruckert C."/>
        </authorList>
    </citation>
    <scope>NUCLEOTIDE SEQUENCE</scope>
    <source>
        <strain evidence="2">CGMCC 1.10998</strain>
    </source>
</reference>
<organism evidence="2 3">
    <name type="scientific">Undibacterium terreum</name>
    <dbReference type="NCBI Taxonomy" id="1224302"/>
    <lineage>
        <taxon>Bacteria</taxon>
        <taxon>Pseudomonadati</taxon>
        <taxon>Pseudomonadota</taxon>
        <taxon>Betaproteobacteria</taxon>
        <taxon>Burkholderiales</taxon>
        <taxon>Oxalobacteraceae</taxon>
        <taxon>Undibacterium</taxon>
    </lineage>
</organism>